<dbReference type="AlphaFoldDB" id="A0AAW0CXF5"/>
<comment type="caution">
    <text evidence="2">The sequence shown here is derived from an EMBL/GenBank/DDBJ whole genome shotgun (WGS) entry which is preliminary data.</text>
</comment>
<feature type="region of interest" description="Disordered" evidence="1">
    <location>
        <begin position="557"/>
        <end position="682"/>
    </location>
</feature>
<reference evidence="2 3" key="1">
    <citation type="journal article" date="2024" name="J Genomics">
        <title>Draft genome sequencing and assembly of Favolaschia claudopus CIRM-BRFM 2984 isolated from oak limbs.</title>
        <authorList>
            <person name="Navarro D."/>
            <person name="Drula E."/>
            <person name="Chaduli D."/>
            <person name="Cazenave R."/>
            <person name="Ahrendt S."/>
            <person name="Wang J."/>
            <person name="Lipzen A."/>
            <person name="Daum C."/>
            <person name="Barry K."/>
            <person name="Grigoriev I.V."/>
            <person name="Favel A."/>
            <person name="Rosso M.N."/>
            <person name="Martin F."/>
        </authorList>
    </citation>
    <scope>NUCLEOTIDE SEQUENCE [LARGE SCALE GENOMIC DNA]</scope>
    <source>
        <strain evidence="2 3">CIRM-BRFM 2984</strain>
    </source>
</reference>
<feature type="compositionally biased region" description="Gly residues" evidence="1">
    <location>
        <begin position="614"/>
        <end position="655"/>
    </location>
</feature>
<name>A0AAW0CXF5_9AGAR</name>
<feature type="compositionally biased region" description="Basic residues" evidence="1">
    <location>
        <begin position="389"/>
        <end position="404"/>
    </location>
</feature>
<proteinExistence type="predicted"/>
<protein>
    <submittedName>
        <fullName evidence="2">Uncharacterized protein</fullName>
    </submittedName>
</protein>
<sequence length="873" mass="94244">MAKRARAKVAKENKKNLRLWAEGAREQVLKPHIDGYQKAMDKGWRYERKYWKKVCREFHARIGWRTQDHEEPVLSEWNENSAIQEEEVAPEVEVERATRVDELNRRIRRWFVYRVRKLRKHQRSTGLDPLKDPFAILLAKLSGLTAPPKARQAYQQFMREDFAEKIAPAVAEEWAKELATSGANGFVGEEGAAKEPKAGFRAAVARRLFAALPTAEREGYAARAKAEAAAAKQKYVEALKDPFSQTPAARQRCINGLTEFVAPILRGINAATGLHATLIMGGPIPEFGGDLRTIHLSYGQNRTAGADHWPQWDKNRFSESVSQFMVEYLHTAFTPDDCAKAALGQEASLADAQYTINPDDSDSDSDTDSGDSDSDSSDSDDVASDNDRPRKKARTGGKRGKRTAARPSSSAPQVVQSQEKVSRPRPAGKASSASPAAGGSATAEKTSPESQSRMVSTPTSPTAEKPLSPSRTILRDVAPPSQAPSGIIASSQPPANGLDSSDESSGSAPLQGNGWFLSEEERLRNVARNQQMFRQLKENFAPQETPLREELRVLMASARGGGRGGRRGRAAETGLPRRSSRHARSAGGNEMEVDASAGNEEMEGGGNGSADDGGSAGVEGGGGVGSGEENAGGAGLGVEGGEGPGSGEENAGGAGLDDEGEAANGLGAPPPSQAAQQAMGPERVMPAPPIPAPTAFMPCPPRAAKWFADAYALMTAADLGCHYHALIAAWTRMEAASRFEKGPTNLPHRLRPQQVSTWITRGRREAPPAVENAAGYAVIWKAWWDSLQPAWREKDGDGEWSVVKGYGAGGREWGPLYHWGVNGVLSIVASLFCWGQAVQGEAELRASWEMAVCDVVWMLEGMATYYEMFKGKF</sequence>
<feature type="region of interest" description="Disordered" evidence="1">
    <location>
        <begin position="355"/>
        <end position="516"/>
    </location>
</feature>
<evidence type="ECO:0000313" key="3">
    <source>
        <dbReference type="Proteomes" id="UP001362999"/>
    </source>
</evidence>
<keyword evidence="3" id="KW-1185">Reference proteome</keyword>
<dbReference type="EMBL" id="JAWWNJ010000012">
    <property type="protein sequence ID" value="KAK7043449.1"/>
    <property type="molecule type" value="Genomic_DNA"/>
</dbReference>
<feature type="compositionally biased region" description="Polar residues" evidence="1">
    <location>
        <begin position="443"/>
        <end position="462"/>
    </location>
</feature>
<evidence type="ECO:0000256" key="1">
    <source>
        <dbReference type="SAM" id="MobiDB-lite"/>
    </source>
</evidence>
<feature type="compositionally biased region" description="Acidic residues" evidence="1">
    <location>
        <begin position="359"/>
        <end position="384"/>
    </location>
</feature>
<evidence type="ECO:0000313" key="2">
    <source>
        <dbReference type="EMBL" id="KAK7043449.1"/>
    </source>
</evidence>
<gene>
    <name evidence="2" type="ORF">R3P38DRAFT_3177831</name>
</gene>
<dbReference type="Proteomes" id="UP001362999">
    <property type="component" value="Unassembled WGS sequence"/>
</dbReference>
<organism evidence="2 3">
    <name type="scientific">Favolaschia claudopus</name>
    <dbReference type="NCBI Taxonomy" id="2862362"/>
    <lineage>
        <taxon>Eukaryota</taxon>
        <taxon>Fungi</taxon>
        <taxon>Dikarya</taxon>
        <taxon>Basidiomycota</taxon>
        <taxon>Agaricomycotina</taxon>
        <taxon>Agaricomycetes</taxon>
        <taxon>Agaricomycetidae</taxon>
        <taxon>Agaricales</taxon>
        <taxon>Marasmiineae</taxon>
        <taxon>Mycenaceae</taxon>
        <taxon>Favolaschia</taxon>
    </lineage>
</organism>
<feature type="compositionally biased region" description="Low complexity" evidence="1">
    <location>
        <begin position="405"/>
        <end position="441"/>
    </location>
</feature>
<accession>A0AAW0CXF5</accession>